<evidence type="ECO:0000256" key="2">
    <source>
        <dbReference type="SAM" id="MobiDB-lite"/>
    </source>
</evidence>
<dbReference type="InterPro" id="IPR013783">
    <property type="entry name" value="Ig-like_fold"/>
</dbReference>
<dbReference type="GO" id="GO:0001681">
    <property type="term" value="F:sialate O-acetylesterase activity"/>
    <property type="evidence" value="ECO:0007669"/>
    <property type="project" value="InterPro"/>
</dbReference>
<feature type="domain" description="BIG2" evidence="3">
    <location>
        <begin position="2021"/>
        <end position="2097"/>
    </location>
</feature>
<keyword evidence="1" id="KW-0378">Hydrolase</keyword>
<dbReference type="PANTHER" id="PTHR22901">
    <property type="entry name" value="SIALATE O-ACETYLESTERASE"/>
    <property type="match status" value="1"/>
</dbReference>
<dbReference type="InterPro" id="IPR003343">
    <property type="entry name" value="Big_2"/>
</dbReference>
<feature type="compositionally biased region" description="Low complexity" evidence="2">
    <location>
        <begin position="1896"/>
        <end position="1924"/>
    </location>
</feature>
<evidence type="ECO:0000259" key="3">
    <source>
        <dbReference type="SMART" id="SM00635"/>
    </source>
</evidence>
<keyword evidence="5" id="KW-1185">Reference proteome</keyword>
<protein>
    <recommendedName>
        <fullName evidence="3">BIG2 domain-containing protein</fullName>
    </recommendedName>
</protein>
<dbReference type="EMBL" id="QSFD01000003">
    <property type="protein sequence ID" value="RHA19596.1"/>
    <property type="molecule type" value="Genomic_DNA"/>
</dbReference>
<dbReference type="Gene3D" id="1.20.1270.90">
    <property type="entry name" value="AF1782-like"/>
    <property type="match status" value="1"/>
</dbReference>
<dbReference type="Gene3D" id="3.20.20.80">
    <property type="entry name" value="Glycosidases"/>
    <property type="match status" value="1"/>
</dbReference>
<accession>A0A413RAV1</accession>
<dbReference type="Gene3D" id="2.60.40.10">
    <property type="entry name" value="Immunoglobulins"/>
    <property type="match status" value="1"/>
</dbReference>
<dbReference type="InterPro" id="IPR039329">
    <property type="entry name" value="SIAE"/>
</dbReference>
<feature type="compositionally biased region" description="Polar residues" evidence="2">
    <location>
        <begin position="1925"/>
        <end position="1943"/>
    </location>
</feature>
<dbReference type="Gene3D" id="3.40.50.1110">
    <property type="entry name" value="SGNH hydrolase"/>
    <property type="match status" value="1"/>
</dbReference>
<evidence type="ECO:0000313" key="5">
    <source>
        <dbReference type="Proteomes" id="UP000284779"/>
    </source>
</evidence>
<dbReference type="Pfam" id="PF03629">
    <property type="entry name" value="SASA"/>
    <property type="match status" value="1"/>
</dbReference>
<dbReference type="InterPro" id="IPR036514">
    <property type="entry name" value="SGNH_hydro_sf"/>
</dbReference>
<evidence type="ECO:0000313" key="4">
    <source>
        <dbReference type="EMBL" id="RHA19596.1"/>
    </source>
</evidence>
<dbReference type="InterPro" id="IPR008964">
    <property type="entry name" value="Invasin/intimin_cell_adhesion"/>
</dbReference>
<sequence>MKKTRKRGIWLYRMTAMLFILVMSLLMNNDCLVKAETKNIMDNYVLSTIYEKIQVPRSENADGTITYQTYTRNLNIDVSNVDEKNLALSMKVFVKQVEGERNPLEIFTYKNLASFLEIADAQLDLDSYVNLPVKNLKRADGSDLVAGEWNDVLIPFSVGTKKSNFDPSKITWFRLCLTRLPKDIGYQSLRLKDVCIVDTSRKAEKATEPEVKKWDTTYNVGSVPLTMDKTIESAAYVGDEYKMTTPIDISKHNPEKMQLQMDIEVENLTNPGDVSPLLYNNGKQFIELSSAGSATDQMVQFNMKNLPWKNGKNTYTLNISNAEAGAGEIDYSKINYMRIYFVHTTFTDKIKIKINNIKLIDNTNQCTVPTIFSDRMMFQQNKPITVWGTGKAGNNINVKLINKQGQTVTESTVAVGTDGNWKANLQQQKGSYDTYSLQVYDNGTLIKTVKDILIGELWLACGQSNMALTVYMDMDRENILANANNSNLRFFLEPTYPAGQTGAQPLNPNYDVEGAYWGKGNDVNAVNKMSAVAYSFAKNLQAKLNVPVGVLNTPIGGTVIEGWIPRDGIEGDASLIKELEKRGLYYDEEFWSDTAGTMSTLYNQKVGPLTNFKIAGAIWYQGESNSGRSEIYDKELTLLKKTWSEKFGFENNSMPFIFTQVAPGQYDQGNKNMEHLGYLATAMSRSFVENKNNNMSMITIYDLPLVHVKDGVSSAAIHPRTKQPVGERFCTAAMNMVYGGGDVYTAPIYKSMQIKGNAIYLTFDYVGKGLSIINGRGNTVHGFSIAGSDGIYVNAKAEIVGNNVIKVYNERVENPKNVNYGFNNFNYGCNVKNSAGIPIAPFRTQTVTGTDTTYNPTKDITYFTSIDWIYGDEDVWVYDKDNPDAANQSLGIRPAWKAENGTYSYDANVKSEGKASVKLTWNGAGTSSVGPIVTYGSQIIDYGNFKNVSFKINNKDEAAKNVALKITSGDKTYTVIPESGQNVNNDTVTLSSDNKFSTVTFDMTSLKNGNTTESNPADIWNNITDMKLVFNTSKGGSVYVDDVSFGMTKKVAVDVKESNEVVAWYDFNSDSPSGKDLSVDLSINNANQKKFFVEYNGNKCIKLGQYEYAHFAVENNVVTKDDNNLMIRITYFDNTNAYYGVQYNTITDLDADKETSATKFKTASVLRGGTNKWTSTSVCISDASFRHGQFGKYDFRLYGNGNAGTYISKIEIIKKSVNPDIEPVTNRRGKTEHAEFTGKSFAGYQAWFGTGTQYTGWGHYDYGSADSDGTSWPRKNHISIDYFPYVKEYDESALAQTGFANLGSGEPTKLYDSTNENVINTHFKWMSQYGIDGAAIQRFAGTIKGRTLYDEPQNTLLYKMQKAAENNNSLFYIMYDISGGDQIKDANDTTSISSWVNDIKFDWVYNIEKQLQMTNSDAYATVDGKPVVCLWGTTVSGRPDRVEDYQEMINFFHNRGCYVIFGTGRDWSTNTATMSKYEGIFKQVDMISPWMVGSNISSESAIDGLFKTFIEKHWQWCRENNVDYYPVLFSGFSWALWHGGDTDVPNAMPRNAGKNFWYQAYKLKQLGIKSFYIAMFDEYDEGTAIAKNASDYFDIPQDQWFVTASCDGYWCSQDFQLRVVGEANKMVKGLREAVKENPVPQSEGPIYYRNSFESKYVECPSEKNPNSGYYPVDPCFKNDKQVNNDGVNATVKIERNEIAKTGDYMTTIDGITSKNNASYLYQISETKINMNKGLKLSYSIYAQNKGGANTNIVLILSDGSKITAKAKQTVTVGKWTDCSYEMPKESLAGKTIVGIGISYNGSDSNFKAYYDDIILEDNETYAVDKTELKSVQNKVAALNKNEYTADSWNKVETALNKANSLSNTSTQEEMDSAVKVVNDAINGLVKKPVETTIQMPTTGAPTTQAPTTAKPTTQVPTEGTTTNTFNQEQESTENVSAADESTTPHIDLKNKKIKMGKKEKLRLRVKTIGLSNKLKFKSSNKKVVSVTRKGKLKSKKKGKAIITIYGEKGITAVCKVTVKKAPKSIVFKKKPSVMKVGDTFKLKTKLSNKSAGSVKFISKNKKVIKVSKDGMVKALRKGKAEIIARTYNRKEARIIITVK</sequence>
<feature type="region of interest" description="Disordered" evidence="2">
    <location>
        <begin position="1896"/>
        <end position="1943"/>
    </location>
</feature>
<name>A0A413RAV1_9FIRM</name>
<dbReference type="CDD" id="cd11576">
    <property type="entry name" value="GH99_GH71_like_2"/>
    <property type="match status" value="1"/>
</dbReference>
<dbReference type="GO" id="GO:0005975">
    <property type="term" value="P:carbohydrate metabolic process"/>
    <property type="evidence" value="ECO:0007669"/>
    <property type="project" value="TreeGrafter"/>
</dbReference>
<dbReference type="SUPFAM" id="SSF52266">
    <property type="entry name" value="SGNH hydrolase"/>
    <property type="match status" value="1"/>
</dbReference>
<comment type="caution">
    <text evidence="4">The sequence shown here is derived from an EMBL/GenBank/DDBJ whole genome shotgun (WGS) entry which is preliminary data.</text>
</comment>
<dbReference type="RefSeq" id="WP_117969956.1">
    <property type="nucleotide sequence ID" value="NZ_QSFD01000003.1"/>
</dbReference>
<dbReference type="SUPFAM" id="SSF49373">
    <property type="entry name" value="Invasin/intimin cell-adhesion fragments"/>
    <property type="match status" value="2"/>
</dbReference>
<evidence type="ECO:0000256" key="1">
    <source>
        <dbReference type="ARBA" id="ARBA00022801"/>
    </source>
</evidence>
<feature type="domain" description="BIG2" evidence="3">
    <location>
        <begin position="1940"/>
        <end position="2015"/>
    </location>
</feature>
<dbReference type="PANTHER" id="PTHR22901:SF0">
    <property type="entry name" value="SIALATE O-ACETYLESTERASE"/>
    <property type="match status" value="1"/>
</dbReference>
<dbReference type="Gene3D" id="2.60.40.1080">
    <property type="match status" value="2"/>
</dbReference>
<reference evidence="4 5" key="1">
    <citation type="submission" date="2018-08" db="EMBL/GenBank/DDBJ databases">
        <title>A genome reference for cultivated species of the human gut microbiota.</title>
        <authorList>
            <person name="Zou Y."/>
            <person name="Xue W."/>
            <person name="Luo G."/>
        </authorList>
    </citation>
    <scope>NUCLEOTIDE SEQUENCE [LARGE SCALE GENOMIC DNA]</scope>
    <source>
        <strain evidence="4 5">AM44-11BH</strain>
    </source>
</reference>
<gene>
    <name evidence="4" type="ORF">DW944_04455</name>
</gene>
<proteinExistence type="predicted"/>
<dbReference type="Pfam" id="PF02368">
    <property type="entry name" value="Big_2"/>
    <property type="match status" value="1"/>
</dbReference>
<dbReference type="SMART" id="SM00635">
    <property type="entry name" value="BID_2"/>
    <property type="match status" value="2"/>
</dbReference>
<dbReference type="InterPro" id="IPR005181">
    <property type="entry name" value="SASA"/>
</dbReference>
<dbReference type="Proteomes" id="UP000284779">
    <property type="component" value="Unassembled WGS sequence"/>
</dbReference>
<organism evidence="4 5">
    <name type="scientific">Eubacterium ventriosum</name>
    <dbReference type="NCBI Taxonomy" id="39496"/>
    <lineage>
        <taxon>Bacteria</taxon>
        <taxon>Bacillati</taxon>
        <taxon>Bacillota</taxon>
        <taxon>Clostridia</taxon>
        <taxon>Eubacteriales</taxon>
        <taxon>Eubacteriaceae</taxon>
        <taxon>Eubacterium</taxon>
    </lineage>
</organism>